<dbReference type="RefSeq" id="WP_150942988.1">
    <property type="nucleotide sequence ID" value="NZ_VCMV01000012.1"/>
</dbReference>
<dbReference type="EMBL" id="VCMV01000012">
    <property type="protein sequence ID" value="KAB0267821.1"/>
    <property type="molecule type" value="Genomic_DNA"/>
</dbReference>
<dbReference type="SUPFAM" id="SSF51338">
    <property type="entry name" value="Composite domain of metallo-dependent hydrolases"/>
    <property type="match status" value="1"/>
</dbReference>
<dbReference type="InterPro" id="IPR050287">
    <property type="entry name" value="MTA/SAH_deaminase"/>
</dbReference>
<dbReference type="InterPro" id="IPR032466">
    <property type="entry name" value="Metal_Hydrolase"/>
</dbReference>
<dbReference type="InterPro" id="IPR006311">
    <property type="entry name" value="TAT_signal"/>
</dbReference>
<organism evidence="3 4">
    <name type="scientific">Microvirga brassicacearum</name>
    <dbReference type="NCBI Taxonomy" id="2580413"/>
    <lineage>
        <taxon>Bacteria</taxon>
        <taxon>Pseudomonadati</taxon>
        <taxon>Pseudomonadota</taxon>
        <taxon>Alphaproteobacteria</taxon>
        <taxon>Hyphomicrobiales</taxon>
        <taxon>Methylobacteriaceae</taxon>
        <taxon>Microvirga</taxon>
    </lineage>
</organism>
<dbReference type="AlphaFoldDB" id="A0A5N3PDN1"/>
<dbReference type="Pfam" id="PF01979">
    <property type="entry name" value="Amidohydro_1"/>
    <property type="match status" value="1"/>
</dbReference>
<gene>
    <name evidence="3" type="ORF">FEZ63_07340</name>
</gene>
<evidence type="ECO:0000313" key="3">
    <source>
        <dbReference type="EMBL" id="KAB0267821.1"/>
    </source>
</evidence>
<dbReference type="PROSITE" id="PS51318">
    <property type="entry name" value="TAT"/>
    <property type="match status" value="1"/>
</dbReference>
<keyword evidence="4" id="KW-1185">Reference proteome</keyword>
<sequence length="496" mass="53500">MSDPGRPTEDSGPASEGMHRRGFLRSTAAFAAASAGAMTLSPKTADAQSAGPSATATGGELIIRGGHVLSMDKSIGDLTAGDVHIRNGRIVQVGEHIEAPGAEVMEARDMIVMPGFVDTHSHLWNAFLRGSIRGDDRVRGYFPTTNRAAPLCTSDDAFNSARFGLMEALLSGTTCVNNFSHNTRSVAHAEAEIRASLDVGIRTRFSYGPPGRDQRLDRAGLEEMNKRWRSANPLVRLGVNLDTPAPDVLKSGRDDEDFINDVQFVRNLGLPISFHYGNTAHGLVGLLNRHGLLGPDILMIHTQGFTAEEREAMVAKNVQFSMSPAIEIPYSTVRNGYIQFAELEKLGASLSLSVDASSAMATADFFTVMRALQWSHKQRSDVDRTLEPKRILEIATIGGARALHLDAEIGSLTPGKRADVILIRKNDINIAPVIDPYYSIVYSGSSRNVDTVIVGGELVLRQGKHKALDIAEVAGAAAKAGRDMHDKLERIIASSK</sequence>
<keyword evidence="3" id="KW-0378">Hydrolase</keyword>
<dbReference type="PANTHER" id="PTHR43794:SF5">
    <property type="entry name" value="CHLOROHYDROLASE FAMILY PROTEIN"/>
    <property type="match status" value="1"/>
</dbReference>
<dbReference type="Gene3D" id="3.20.20.140">
    <property type="entry name" value="Metal-dependent hydrolases"/>
    <property type="match status" value="1"/>
</dbReference>
<dbReference type="InterPro" id="IPR006680">
    <property type="entry name" value="Amidohydro-rel"/>
</dbReference>
<dbReference type="GO" id="GO:0016810">
    <property type="term" value="F:hydrolase activity, acting on carbon-nitrogen (but not peptide) bonds"/>
    <property type="evidence" value="ECO:0007669"/>
    <property type="project" value="InterPro"/>
</dbReference>
<name>A0A5N3PDN1_9HYPH</name>
<dbReference type="NCBIfam" id="NF006056">
    <property type="entry name" value="PRK08204.1"/>
    <property type="match status" value="1"/>
</dbReference>
<feature type="domain" description="Amidohydrolase-related" evidence="2">
    <location>
        <begin position="111"/>
        <end position="459"/>
    </location>
</feature>
<comment type="caution">
    <text evidence="3">The sequence shown here is derived from an EMBL/GenBank/DDBJ whole genome shotgun (WGS) entry which is preliminary data.</text>
</comment>
<protein>
    <submittedName>
        <fullName evidence="3">Amidohydrolase family protein</fullName>
    </submittedName>
</protein>
<evidence type="ECO:0000256" key="1">
    <source>
        <dbReference type="ARBA" id="ARBA00006745"/>
    </source>
</evidence>
<evidence type="ECO:0000313" key="4">
    <source>
        <dbReference type="Proteomes" id="UP000325684"/>
    </source>
</evidence>
<dbReference type="OrthoDB" id="9796020at2"/>
<reference evidence="3 4" key="1">
    <citation type="journal article" date="2019" name="Microorganisms">
        <title>Genome Insights into the Novel Species Microvirga brassicacearum, a Rapeseed Endophyte with Biotechnological Potential.</title>
        <authorList>
            <person name="Jimenez-Gomez A."/>
            <person name="Saati-Santamaria Z."/>
            <person name="Igual J.M."/>
            <person name="Rivas R."/>
            <person name="Mateos P.F."/>
            <person name="Garcia-Fraile P."/>
        </authorList>
    </citation>
    <scope>NUCLEOTIDE SEQUENCE [LARGE SCALE GENOMIC DNA]</scope>
    <source>
        <strain evidence="3 4">CDVBN77</strain>
    </source>
</reference>
<dbReference type="InterPro" id="IPR011059">
    <property type="entry name" value="Metal-dep_hydrolase_composite"/>
</dbReference>
<evidence type="ECO:0000259" key="2">
    <source>
        <dbReference type="Pfam" id="PF01979"/>
    </source>
</evidence>
<accession>A0A5N3PDN1</accession>
<dbReference type="PANTHER" id="PTHR43794">
    <property type="entry name" value="AMINOHYDROLASE SSNA-RELATED"/>
    <property type="match status" value="1"/>
</dbReference>
<dbReference type="Proteomes" id="UP000325684">
    <property type="component" value="Unassembled WGS sequence"/>
</dbReference>
<dbReference type="SUPFAM" id="SSF51556">
    <property type="entry name" value="Metallo-dependent hydrolases"/>
    <property type="match status" value="1"/>
</dbReference>
<dbReference type="Gene3D" id="2.30.40.10">
    <property type="entry name" value="Urease, subunit C, domain 1"/>
    <property type="match status" value="1"/>
</dbReference>
<proteinExistence type="inferred from homology"/>
<comment type="similarity">
    <text evidence="1">Belongs to the metallo-dependent hydrolases superfamily. ATZ/TRZ family.</text>
</comment>